<keyword evidence="1" id="KW-0472">Membrane</keyword>
<accession>A0ABY3EJ94</accession>
<feature type="domain" description="Type 4 secretion system PilS N-terminal" evidence="2">
    <location>
        <begin position="110"/>
        <end position="188"/>
    </location>
</feature>
<comment type="caution">
    <text evidence="3">The sequence shown here is derived from an EMBL/GenBank/DDBJ whole genome shotgun (WGS) entry which is preliminary data.</text>
</comment>
<gene>
    <name evidence="3" type="ORF">FGG12_19245</name>
</gene>
<name>A0ABY3EJ94_9BURK</name>
<reference evidence="3 4" key="1">
    <citation type="submission" date="2019-05" db="EMBL/GenBank/DDBJ databases">
        <title>Whole genome sequence analysis of Cupriavidus campinensis S14E4C strain.</title>
        <authorList>
            <person name="Abbaszade G."/>
            <person name="Szabo A."/>
            <person name="Toumi M."/>
            <person name="Toth E."/>
        </authorList>
    </citation>
    <scope>NUCLEOTIDE SEQUENCE [LARGE SCALE GENOMIC DNA]</scope>
    <source>
        <strain evidence="3 4">S14E4C</strain>
    </source>
</reference>
<keyword evidence="1" id="KW-0812">Transmembrane</keyword>
<evidence type="ECO:0000259" key="2">
    <source>
        <dbReference type="Pfam" id="PF08805"/>
    </source>
</evidence>
<evidence type="ECO:0000256" key="1">
    <source>
        <dbReference type="SAM" id="Phobius"/>
    </source>
</evidence>
<dbReference type="Proteomes" id="UP000318943">
    <property type="component" value="Unassembled WGS sequence"/>
</dbReference>
<dbReference type="RefSeq" id="WP_144200171.1">
    <property type="nucleotide sequence ID" value="NZ_CAJPVH010000008.1"/>
</dbReference>
<evidence type="ECO:0000313" key="3">
    <source>
        <dbReference type="EMBL" id="TSP11001.1"/>
    </source>
</evidence>
<organism evidence="3 4">
    <name type="scientific">Cupriavidus campinensis</name>
    <dbReference type="NCBI Taxonomy" id="151783"/>
    <lineage>
        <taxon>Bacteria</taxon>
        <taxon>Pseudomonadati</taxon>
        <taxon>Pseudomonadota</taxon>
        <taxon>Betaproteobacteria</taxon>
        <taxon>Burkholderiales</taxon>
        <taxon>Burkholderiaceae</taxon>
        <taxon>Cupriavidus</taxon>
    </lineage>
</organism>
<proteinExistence type="predicted"/>
<protein>
    <recommendedName>
        <fullName evidence="2">Type 4 secretion system PilS N-terminal domain-containing protein</fullName>
    </recommendedName>
</protein>
<dbReference type="Gene3D" id="3.30.1690.10">
    <property type="entry name" value="TcpA-like pilin"/>
    <property type="match status" value="1"/>
</dbReference>
<dbReference type="InterPro" id="IPR014911">
    <property type="entry name" value="PilS_N"/>
</dbReference>
<sequence length="191" mass="20370">MKSTARTHRQIPRLNKKQRGNLLLQVIVVIAIMAIIGLAATRGMAWLNNMRAQNLGSEWSQHAVKAVQYAGTHGGTFADIDTETCAGYFFDKKQYSGSGASTTIRATEGRGVVTCTPAQTVTANDSIAMTYTGYTEAVCTNAVMDGTANVIAVSVGSTLIKSTNQEPNDKAIMQACRAGGENNTITVTFTR</sequence>
<feature type="transmembrane region" description="Helical" evidence="1">
    <location>
        <begin position="21"/>
        <end position="40"/>
    </location>
</feature>
<keyword evidence="4" id="KW-1185">Reference proteome</keyword>
<dbReference type="EMBL" id="VCIZ01000012">
    <property type="protein sequence ID" value="TSP11001.1"/>
    <property type="molecule type" value="Genomic_DNA"/>
</dbReference>
<keyword evidence="1" id="KW-1133">Transmembrane helix</keyword>
<evidence type="ECO:0000313" key="4">
    <source>
        <dbReference type="Proteomes" id="UP000318943"/>
    </source>
</evidence>
<dbReference type="Pfam" id="PF08805">
    <property type="entry name" value="PilS"/>
    <property type="match status" value="1"/>
</dbReference>